<proteinExistence type="predicted"/>
<protein>
    <submittedName>
        <fullName evidence="2">Uncharacterized protein</fullName>
    </submittedName>
</protein>
<dbReference type="EMBL" id="GBRH01253549">
    <property type="protein sequence ID" value="JAD44346.1"/>
    <property type="molecule type" value="Transcribed_RNA"/>
</dbReference>
<evidence type="ECO:0000313" key="2">
    <source>
        <dbReference type="EMBL" id="JAD44346.1"/>
    </source>
</evidence>
<organism evidence="2">
    <name type="scientific">Arundo donax</name>
    <name type="common">Giant reed</name>
    <name type="synonym">Donax arundinaceus</name>
    <dbReference type="NCBI Taxonomy" id="35708"/>
    <lineage>
        <taxon>Eukaryota</taxon>
        <taxon>Viridiplantae</taxon>
        <taxon>Streptophyta</taxon>
        <taxon>Embryophyta</taxon>
        <taxon>Tracheophyta</taxon>
        <taxon>Spermatophyta</taxon>
        <taxon>Magnoliopsida</taxon>
        <taxon>Liliopsida</taxon>
        <taxon>Poales</taxon>
        <taxon>Poaceae</taxon>
        <taxon>PACMAD clade</taxon>
        <taxon>Arundinoideae</taxon>
        <taxon>Arundineae</taxon>
        <taxon>Arundo</taxon>
    </lineage>
</organism>
<evidence type="ECO:0000256" key="1">
    <source>
        <dbReference type="SAM" id="MobiDB-lite"/>
    </source>
</evidence>
<reference evidence="2" key="2">
    <citation type="journal article" date="2015" name="Data Brief">
        <title>Shoot transcriptome of the giant reed, Arundo donax.</title>
        <authorList>
            <person name="Barrero R.A."/>
            <person name="Guerrero F.D."/>
            <person name="Moolhuijzen P."/>
            <person name="Goolsby J.A."/>
            <person name="Tidwell J."/>
            <person name="Bellgard S.E."/>
            <person name="Bellgard M.I."/>
        </authorList>
    </citation>
    <scope>NUCLEOTIDE SEQUENCE</scope>
    <source>
        <tissue evidence="2">Shoot tissue taken approximately 20 cm above the soil surface</tissue>
    </source>
</reference>
<reference evidence="2" key="1">
    <citation type="submission" date="2014-09" db="EMBL/GenBank/DDBJ databases">
        <authorList>
            <person name="Magalhaes I.L.F."/>
            <person name="Oliveira U."/>
            <person name="Santos F.R."/>
            <person name="Vidigal T.H.D.A."/>
            <person name="Brescovit A.D."/>
            <person name="Santos A.J."/>
        </authorList>
    </citation>
    <scope>NUCLEOTIDE SEQUENCE</scope>
    <source>
        <tissue evidence="2">Shoot tissue taken approximately 20 cm above the soil surface</tissue>
    </source>
</reference>
<name>A0A0A8ZZS9_ARUDO</name>
<sequence length="33" mass="3457">MHPRDRCSGPCVRAPGRSGPEVGDPEPPILSEG</sequence>
<accession>A0A0A8ZZS9</accession>
<dbReference type="AlphaFoldDB" id="A0A0A8ZZS9"/>
<feature type="region of interest" description="Disordered" evidence="1">
    <location>
        <begin position="1"/>
        <end position="33"/>
    </location>
</feature>